<dbReference type="EMBL" id="CP063056">
    <property type="protein sequence ID" value="QPB42379.1"/>
    <property type="molecule type" value="Genomic_DNA"/>
</dbReference>
<dbReference type="PANTHER" id="PTHR38765">
    <property type="entry name" value="DUF484 DOMAIN-CONTAINING PROTEIN"/>
    <property type="match status" value="1"/>
</dbReference>
<dbReference type="PANTHER" id="PTHR38765:SF1">
    <property type="entry name" value="DUF484 DOMAIN-CONTAINING PROTEIN"/>
    <property type="match status" value="1"/>
</dbReference>
<gene>
    <name evidence="2" type="ORF">IHV77_10830</name>
</gene>
<dbReference type="InterPro" id="IPR007435">
    <property type="entry name" value="DUF484"/>
</dbReference>
<evidence type="ECO:0000313" key="2">
    <source>
        <dbReference type="EMBL" id="QPB42379.1"/>
    </source>
</evidence>
<keyword evidence="3" id="KW-1185">Reference proteome</keyword>
<sequence length="243" mass="28423">MNTQDIITYLKTHPDFFTQHPDLLETLTLYHPHKGSISLVEAQLAQQRKQITTLTSQLEKLHQLAIQEADIFFALMPLQKKLFQTEDFLSAEKKLDQWAKSYELDGAKILLFSDSWEKDDNLPAHYRIDRKAFEIIRLERFGLRRFYLGDLSNKEKSLMFLAEEFPIGSIACCLLGTKNTHKPTALLLFRSRDTQRFHNGQDISFLKHLVDIVDIHLSRWLQEKNRIFKNSAFRTSVNNLAIM</sequence>
<dbReference type="Proteomes" id="UP000663069">
    <property type="component" value="Chromosome"/>
</dbReference>
<dbReference type="RefSeq" id="WP_194811961.1">
    <property type="nucleotide sequence ID" value="NZ_CP063056.1"/>
</dbReference>
<name>A0ABX6UX77_9PAST</name>
<dbReference type="NCBIfam" id="NF008203">
    <property type="entry name" value="PRK10963.1"/>
    <property type="match status" value="1"/>
</dbReference>
<evidence type="ECO:0000256" key="1">
    <source>
        <dbReference type="SAM" id="Coils"/>
    </source>
</evidence>
<dbReference type="InterPro" id="IPR029016">
    <property type="entry name" value="GAF-like_dom_sf"/>
</dbReference>
<evidence type="ECO:0000313" key="3">
    <source>
        <dbReference type="Proteomes" id="UP000663069"/>
    </source>
</evidence>
<feature type="coiled-coil region" evidence="1">
    <location>
        <begin position="37"/>
        <end position="64"/>
    </location>
</feature>
<accession>A0ABX6UX77</accession>
<protein>
    <submittedName>
        <fullName evidence="2">DUF484 family protein</fullName>
    </submittedName>
</protein>
<dbReference type="Gene3D" id="3.30.450.40">
    <property type="match status" value="1"/>
</dbReference>
<keyword evidence="1" id="KW-0175">Coiled coil</keyword>
<reference evidence="2 3" key="1">
    <citation type="submission" date="2020-10" db="EMBL/GenBank/DDBJ databases">
        <title>Genome Sequencing of Rodentibacter spp. strain DSM111151.</title>
        <authorList>
            <person name="Benga L."/>
            <person name="Lautwein T."/>
        </authorList>
    </citation>
    <scope>NUCLEOTIDE SEQUENCE [LARGE SCALE GENOMIC DNA]</scope>
    <source>
        <strain evidence="2 3">DSM 111151</strain>
    </source>
</reference>
<dbReference type="Pfam" id="PF04340">
    <property type="entry name" value="DUF484"/>
    <property type="match status" value="1"/>
</dbReference>
<organism evidence="2 3">
    <name type="scientific">Rodentibacter haemolyticus</name>
    <dbReference type="NCBI Taxonomy" id="2778911"/>
    <lineage>
        <taxon>Bacteria</taxon>
        <taxon>Pseudomonadati</taxon>
        <taxon>Pseudomonadota</taxon>
        <taxon>Gammaproteobacteria</taxon>
        <taxon>Pasteurellales</taxon>
        <taxon>Pasteurellaceae</taxon>
        <taxon>Rodentibacter</taxon>
    </lineage>
</organism>
<proteinExistence type="predicted"/>